<dbReference type="CDD" id="cd07067">
    <property type="entry name" value="HP_PGM_like"/>
    <property type="match status" value="1"/>
</dbReference>
<organism evidence="2 3">
    <name type="scientific">Hymenoscyphus albidus</name>
    <dbReference type="NCBI Taxonomy" id="595503"/>
    <lineage>
        <taxon>Eukaryota</taxon>
        <taxon>Fungi</taxon>
        <taxon>Dikarya</taxon>
        <taxon>Ascomycota</taxon>
        <taxon>Pezizomycotina</taxon>
        <taxon>Leotiomycetes</taxon>
        <taxon>Helotiales</taxon>
        <taxon>Helotiaceae</taxon>
        <taxon>Hymenoscyphus</taxon>
    </lineage>
</organism>
<dbReference type="InterPro" id="IPR013078">
    <property type="entry name" value="His_Pase_superF_clade-1"/>
</dbReference>
<dbReference type="InterPro" id="IPR029033">
    <property type="entry name" value="His_PPase_superfam"/>
</dbReference>
<feature type="region of interest" description="Disordered" evidence="1">
    <location>
        <begin position="86"/>
        <end position="107"/>
    </location>
</feature>
<evidence type="ECO:0000313" key="2">
    <source>
        <dbReference type="EMBL" id="CAG8979433.1"/>
    </source>
</evidence>
<dbReference type="EMBL" id="CAJVRM010000312">
    <property type="protein sequence ID" value="CAG8979433.1"/>
    <property type="molecule type" value="Genomic_DNA"/>
</dbReference>
<sequence length="230" mass="25782">MAPTIIPIRHAEALHKAQNYTVKDPPLTRKGLEIECHDLSQHLEKHVPLIQQVELIVTSPLKRTLQTTEAALDFLIKRGIPQSFKKQQKTPSIPGVLPQSSNKHGPITTGRKLIQETLLQRGAAARKWLANRSEKVIAVVSHASFLRFGLGNCKFANADFRIFELEETGDSAMKGPAMVEWESTKVLGGGMGRSVVGFHEWEVHDFKYMPGNEGKTREELEKMVLEAPFR</sequence>
<dbReference type="InterPro" id="IPR050275">
    <property type="entry name" value="PGM_Phosphatase"/>
</dbReference>
<dbReference type="GO" id="GO:0016791">
    <property type="term" value="F:phosphatase activity"/>
    <property type="evidence" value="ECO:0007669"/>
    <property type="project" value="TreeGrafter"/>
</dbReference>
<name>A0A9N9LRT7_9HELO</name>
<accession>A0A9N9LRT7</accession>
<dbReference type="AlphaFoldDB" id="A0A9N9LRT7"/>
<dbReference type="PANTHER" id="PTHR48100">
    <property type="entry name" value="BROAD-SPECIFICITY PHOSPHATASE YOR283W-RELATED"/>
    <property type="match status" value="1"/>
</dbReference>
<dbReference type="PANTHER" id="PTHR48100:SF24">
    <property type="entry name" value="PHOSPHOGLYCERATE MUTASE"/>
    <property type="match status" value="1"/>
</dbReference>
<dbReference type="OrthoDB" id="496981at2759"/>
<protein>
    <recommendedName>
        <fullName evidence="4">Phosphoglycerate mutase-like protein</fullName>
    </recommendedName>
</protein>
<keyword evidence="3" id="KW-1185">Reference proteome</keyword>
<dbReference type="Proteomes" id="UP000701801">
    <property type="component" value="Unassembled WGS sequence"/>
</dbReference>
<proteinExistence type="predicted"/>
<evidence type="ECO:0000256" key="1">
    <source>
        <dbReference type="SAM" id="MobiDB-lite"/>
    </source>
</evidence>
<comment type="caution">
    <text evidence="2">The sequence shown here is derived from an EMBL/GenBank/DDBJ whole genome shotgun (WGS) entry which is preliminary data.</text>
</comment>
<dbReference type="SMART" id="SM00855">
    <property type="entry name" value="PGAM"/>
    <property type="match status" value="1"/>
</dbReference>
<reference evidence="2" key="1">
    <citation type="submission" date="2021-07" db="EMBL/GenBank/DDBJ databases">
        <authorList>
            <person name="Durling M."/>
        </authorList>
    </citation>
    <scope>NUCLEOTIDE SEQUENCE</scope>
</reference>
<dbReference type="SUPFAM" id="SSF53254">
    <property type="entry name" value="Phosphoglycerate mutase-like"/>
    <property type="match status" value="1"/>
</dbReference>
<evidence type="ECO:0000313" key="3">
    <source>
        <dbReference type="Proteomes" id="UP000701801"/>
    </source>
</evidence>
<dbReference type="Pfam" id="PF00300">
    <property type="entry name" value="His_Phos_1"/>
    <property type="match status" value="1"/>
</dbReference>
<gene>
    <name evidence="2" type="ORF">HYALB_00011946</name>
</gene>
<dbReference type="GO" id="GO:0005737">
    <property type="term" value="C:cytoplasm"/>
    <property type="evidence" value="ECO:0007669"/>
    <property type="project" value="TreeGrafter"/>
</dbReference>
<dbReference type="Gene3D" id="3.40.50.1240">
    <property type="entry name" value="Phosphoglycerate mutase-like"/>
    <property type="match status" value="1"/>
</dbReference>
<evidence type="ECO:0008006" key="4">
    <source>
        <dbReference type="Google" id="ProtNLM"/>
    </source>
</evidence>